<keyword evidence="1 3" id="KW-0732">Signal</keyword>
<feature type="region of interest" description="Disordered" evidence="2">
    <location>
        <begin position="31"/>
        <end position="64"/>
    </location>
</feature>
<dbReference type="AlphaFoldDB" id="A0A7W5C3B2"/>
<feature type="signal peptide" evidence="3">
    <location>
        <begin position="1"/>
        <end position="25"/>
    </location>
</feature>
<evidence type="ECO:0000313" key="5">
    <source>
        <dbReference type="Proteomes" id="UP000518605"/>
    </source>
</evidence>
<evidence type="ECO:0000313" key="4">
    <source>
        <dbReference type="EMBL" id="MBB3150467.1"/>
    </source>
</evidence>
<accession>A0A7W5C3B2</accession>
<keyword evidence="5" id="KW-1185">Reference proteome</keyword>
<feature type="compositionally biased region" description="Low complexity" evidence="2">
    <location>
        <begin position="44"/>
        <end position="57"/>
    </location>
</feature>
<evidence type="ECO:0000256" key="1">
    <source>
        <dbReference type="ARBA" id="ARBA00022729"/>
    </source>
</evidence>
<gene>
    <name evidence="4" type="ORF">FHS16_000499</name>
</gene>
<dbReference type="PROSITE" id="PS51257">
    <property type="entry name" value="PROKAR_LIPOPROTEIN"/>
    <property type="match status" value="1"/>
</dbReference>
<dbReference type="Proteomes" id="UP000518605">
    <property type="component" value="Unassembled WGS sequence"/>
</dbReference>
<evidence type="ECO:0000256" key="3">
    <source>
        <dbReference type="SAM" id="SignalP"/>
    </source>
</evidence>
<name>A0A7W5C3B2_9BACL</name>
<proteinExistence type="predicted"/>
<comment type="caution">
    <text evidence="4">The sequence shown here is derived from an EMBL/GenBank/DDBJ whole genome shotgun (WGS) entry which is preliminary data.</text>
</comment>
<dbReference type="PANTHER" id="PTHR43649:SF33">
    <property type="entry name" value="POLYGALACTURONAN_RHAMNOGALACTURONAN-BINDING PROTEIN YTCQ"/>
    <property type="match status" value="1"/>
</dbReference>
<reference evidence="4 5" key="1">
    <citation type="submission" date="2020-08" db="EMBL/GenBank/DDBJ databases">
        <title>Genomic Encyclopedia of Type Strains, Phase III (KMG-III): the genomes of soil and plant-associated and newly described type strains.</title>
        <authorList>
            <person name="Whitman W."/>
        </authorList>
    </citation>
    <scope>NUCLEOTIDE SEQUENCE [LARGE SCALE GENOMIC DNA]</scope>
    <source>
        <strain evidence="4 5">CECT 8234</strain>
    </source>
</reference>
<dbReference type="InterPro" id="IPR050490">
    <property type="entry name" value="Bact_solute-bd_prot1"/>
</dbReference>
<sequence>MEMQKIRGKGLKGIMIFLITALALTACTSGENGKPENEAKPSATTGSNNSGGNSGTNEGAEDGPFVKYDPPIEVSFVRHLSDVVENNVLGVLKDETLENNRWTRVYEEELGIKIVNDWVVKGDITSDQYLQKINVTLASGDLPDFIPVNATQLKQLADSGQIEDVTELYNKYASPALKEALLQEGSSPFDAVTLDGKLMAIPMVEASIERSMFIWIRTDWMKKLGLQPPKTMADVLAISKAFTEKDPDGNGQPDTFGLGFTKSLWGGAMGLEGFMAGYNAFPNIWVEDASGGLVYGSVQPEVRTALQALQAMSKGGQVDPEFGIKDGSKVSELIAGGKIGMQYGEQWNSIYPLQLNKNVDTNAQWQAFPIVTESGDMAKIPLKFSTARFYAVKKGVEHPEALIKLFNMHLEKIWGETGDFGYYFAPPEAESVWQLSPVTPYPLKKNVEAFRAIDAARKAGDMSTLTGEAKTIQEKMESYYSGSKEGFAVWGWERIYSEEGSMGITDQYDKNNQFLLEKFVGAPTPTMVERKATLEKLQNEVFVKIILGDPIETFDKFVEDWKKLGGEQITKEVNEWYASTK</sequence>
<organism evidence="4 5">
    <name type="scientific">Paenibacillus endophyticus</name>
    <dbReference type="NCBI Taxonomy" id="1294268"/>
    <lineage>
        <taxon>Bacteria</taxon>
        <taxon>Bacillati</taxon>
        <taxon>Bacillota</taxon>
        <taxon>Bacilli</taxon>
        <taxon>Bacillales</taxon>
        <taxon>Paenibacillaceae</taxon>
        <taxon>Paenibacillus</taxon>
    </lineage>
</organism>
<feature type="chain" id="PRO_5039388110" evidence="3">
    <location>
        <begin position="26"/>
        <end position="581"/>
    </location>
</feature>
<dbReference type="CDD" id="cd13580">
    <property type="entry name" value="PBP2_AlgQ_like_1"/>
    <property type="match status" value="1"/>
</dbReference>
<dbReference type="SUPFAM" id="SSF53850">
    <property type="entry name" value="Periplasmic binding protein-like II"/>
    <property type="match status" value="1"/>
</dbReference>
<dbReference type="Gene3D" id="3.40.190.10">
    <property type="entry name" value="Periplasmic binding protein-like II"/>
    <property type="match status" value="4"/>
</dbReference>
<dbReference type="EMBL" id="JACHXW010000001">
    <property type="protein sequence ID" value="MBB3150467.1"/>
    <property type="molecule type" value="Genomic_DNA"/>
</dbReference>
<dbReference type="RefSeq" id="WP_183558316.1">
    <property type="nucleotide sequence ID" value="NZ_CBCSLB010000001.1"/>
</dbReference>
<evidence type="ECO:0000256" key="2">
    <source>
        <dbReference type="SAM" id="MobiDB-lite"/>
    </source>
</evidence>
<protein>
    <submittedName>
        <fullName evidence="4">Putative aldouronate transport system substrate-binding protein</fullName>
    </submittedName>
</protein>
<dbReference type="PANTHER" id="PTHR43649">
    <property type="entry name" value="ARABINOSE-BINDING PROTEIN-RELATED"/>
    <property type="match status" value="1"/>
</dbReference>